<proteinExistence type="predicted"/>
<protein>
    <submittedName>
        <fullName evidence="2">HEPN/Toprim-associated domain-containing protein</fullName>
    </submittedName>
</protein>
<accession>A0ABV9TIG4</accession>
<dbReference type="RefSeq" id="WP_277552530.1">
    <property type="nucleotide sequence ID" value="NZ_JARAMH010000030.1"/>
</dbReference>
<dbReference type="Proteomes" id="UP001595797">
    <property type="component" value="Unassembled WGS sequence"/>
</dbReference>
<evidence type="ECO:0000313" key="3">
    <source>
        <dbReference type="Proteomes" id="UP001595797"/>
    </source>
</evidence>
<dbReference type="EMBL" id="JBHSIW010000009">
    <property type="protein sequence ID" value="MFC4903767.1"/>
    <property type="molecule type" value="Genomic_DNA"/>
</dbReference>
<sequence>MSSYAAAYLDDGRSICWFRNGVDEFFYMLFTEDDWIEIHGRDALTFMPGDVPIEDAQVVGFQVSARVLRDRLDLVGVSLAVVAAQLQRLVESEAEILEGLRDMFSDSDDFTEYEREIEYLRQITWDSWLTQLRLGIVRGDSVDRFGRRESLGTASHLMAVWEDFDPRYPLRAVLETLPDDALITLDLADLIEGGWLEPSIDPQTVGRRVALDSSEGLLPPVVLAEGRFDIEVLNAALRLRRPHLMKFIRFPDFSHKNEGGASALRQTLRAFVAAGIPNRVVALFDNDAAARDVLRSVDEDSLPSNIRVTCLPDLDTATNYPTIGPHGQQPMDINGLASSIELFLGTDALTVNESLVPVQWTGYVRSLGAYQGELLDKGSVQRKFRQKVTVATKDPHSMATQDWSALDLLLDHLLDLIAQTLTPPSDSGSE</sequence>
<reference evidence="3" key="1">
    <citation type="journal article" date="2019" name="Int. J. Syst. Evol. Microbiol.">
        <title>The Global Catalogue of Microorganisms (GCM) 10K type strain sequencing project: providing services to taxonomists for standard genome sequencing and annotation.</title>
        <authorList>
            <consortium name="The Broad Institute Genomics Platform"/>
            <consortium name="The Broad Institute Genome Sequencing Center for Infectious Disease"/>
            <person name="Wu L."/>
            <person name="Ma J."/>
        </authorList>
    </citation>
    <scope>NUCLEOTIDE SEQUENCE [LARGE SCALE GENOMIC DNA]</scope>
    <source>
        <strain evidence="3">CGMCC 4.6946</strain>
    </source>
</reference>
<dbReference type="InterPro" id="IPR041487">
    <property type="entry name" value="HEPN/Toprim-NTD1"/>
</dbReference>
<organism evidence="2 3">
    <name type="scientific">Kocuria oceani</name>
    <dbReference type="NCBI Taxonomy" id="988827"/>
    <lineage>
        <taxon>Bacteria</taxon>
        <taxon>Bacillati</taxon>
        <taxon>Actinomycetota</taxon>
        <taxon>Actinomycetes</taxon>
        <taxon>Micrococcales</taxon>
        <taxon>Micrococcaceae</taxon>
        <taxon>Kocuria</taxon>
    </lineage>
</organism>
<dbReference type="Pfam" id="PF18871">
    <property type="entry name" value="HEPN_Toprim_N"/>
    <property type="match status" value="1"/>
</dbReference>
<keyword evidence="3" id="KW-1185">Reference proteome</keyword>
<evidence type="ECO:0000259" key="1">
    <source>
        <dbReference type="Pfam" id="PF18871"/>
    </source>
</evidence>
<feature type="domain" description="HEPN/Toprim N-terminal" evidence="1">
    <location>
        <begin position="13"/>
        <end position="197"/>
    </location>
</feature>
<name>A0ABV9TIG4_9MICC</name>
<comment type="caution">
    <text evidence="2">The sequence shown here is derived from an EMBL/GenBank/DDBJ whole genome shotgun (WGS) entry which is preliminary data.</text>
</comment>
<gene>
    <name evidence="2" type="ORF">ACFPCS_09355</name>
</gene>
<evidence type="ECO:0000313" key="2">
    <source>
        <dbReference type="EMBL" id="MFC4903767.1"/>
    </source>
</evidence>